<organism evidence="2 3">
    <name type="scientific">Rattus norvegicus</name>
    <name type="common">Rat</name>
    <dbReference type="NCBI Taxonomy" id="10116"/>
    <lineage>
        <taxon>Eukaryota</taxon>
        <taxon>Metazoa</taxon>
        <taxon>Chordata</taxon>
        <taxon>Craniata</taxon>
        <taxon>Vertebrata</taxon>
        <taxon>Euteleostomi</taxon>
        <taxon>Mammalia</taxon>
        <taxon>Eutheria</taxon>
        <taxon>Euarchontoglires</taxon>
        <taxon>Glires</taxon>
        <taxon>Rodentia</taxon>
        <taxon>Myomorpha</taxon>
        <taxon>Muroidea</taxon>
        <taxon>Muridae</taxon>
        <taxon>Murinae</taxon>
        <taxon>Rattus</taxon>
    </lineage>
</organism>
<protein>
    <submittedName>
        <fullName evidence="2">RCG61440</fullName>
    </submittedName>
</protein>
<dbReference type="AlphaFoldDB" id="A6HBJ2"/>
<reference evidence="3" key="1">
    <citation type="submission" date="2005-09" db="EMBL/GenBank/DDBJ databases">
        <authorList>
            <person name="Mural R.J."/>
            <person name="Li P.W."/>
            <person name="Adams M.D."/>
            <person name="Amanatides P.G."/>
            <person name="Baden-Tillson H."/>
            <person name="Barnstead M."/>
            <person name="Chin S.H."/>
            <person name="Dew I."/>
            <person name="Evans C.A."/>
            <person name="Ferriera S."/>
            <person name="Flanigan M."/>
            <person name="Fosler C."/>
            <person name="Glodek A."/>
            <person name="Gu Z."/>
            <person name="Holt R.A."/>
            <person name="Jennings D."/>
            <person name="Kraft C.L."/>
            <person name="Lu F."/>
            <person name="Nguyen T."/>
            <person name="Nusskern D.R."/>
            <person name="Pfannkoch C.M."/>
            <person name="Sitter C."/>
            <person name="Sutton G.G."/>
            <person name="Venter J.C."/>
            <person name="Wang Z."/>
            <person name="Woodage T."/>
            <person name="Zheng X.H."/>
            <person name="Zhong F."/>
        </authorList>
    </citation>
    <scope>NUCLEOTIDE SEQUENCE [LARGE SCALE GENOMIC DNA]</scope>
    <source>
        <strain>BN</strain>
        <strain evidence="3">Sprague-Dawley</strain>
    </source>
</reference>
<dbReference type="EMBL" id="CH473947">
    <property type="protein sequence ID" value="EDM03397.1"/>
    <property type="molecule type" value="Genomic_DNA"/>
</dbReference>
<proteinExistence type="predicted"/>
<feature type="compositionally biased region" description="Basic and acidic residues" evidence="1">
    <location>
        <begin position="40"/>
        <end position="65"/>
    </location>
</feature>
<evidence type="ECO:0000313" key="2">
    <source>
        <dbReference type="EMBL" id="EDM03397.1"/>
    </source>
</evidence>
<name>A6HBJ2_RAT</name>
<evidence type="ECO:0000256" key="1">
    <source>
        <dbReference type="SAM" id="MobiDB-lite"/>
    </source>
</evidence>
<accession>A6HBJ2</accession>
<evidence type="ECO:0000313" key="3">
    <source>
        <dbReference type="Proteomes" id="UP000234681"/>
    </source>
</evidence>
<dbReference type="Proteomes" id="UP000234681">
    <property type="component" value="Chromosome 6"/>
</dbReference>
<feature type="compositionally biased region" description="Polar residues" evidence="1">
    <location>
        <begin position="15"/>
        <end position="25"/>
    </location>
</feature>
<feature type="region of interest" description="Disordered" evidence="1">
    <location>
        <begin position="1"/>
        <end position="65"/>
    </location>
</feature>
<sequence length="65" mass="6965">MEAEKETAGRPTIGPTESTTASPSLSLHPVIPASSALLSKTEEDVERNKTKVKDESWGKDSHVVC</sequence>
<gene>
    <name evidence="2" type="ORF">rCG_61440</name>
</gene>